<name>A0A0E9W1X6_ANGAN</name>
<protein>
    <submittedName>
        <fullName evidence="1">Uncharacterized protein</fullName>
    </submittedName>
</protein>
<evidence type="ECO:0000313" key="1">
    <source>
        <dbReference type="EMBL" id="JAH84384.1"/>
    </source>
</evidence>
<dbReference type="AlphaFoldDB" id="A0A0E9W1X6"/>
<sequence>MAQLLVVTLINKSKAPPQYNSQGDLPHICKCVIYKL</sequence>
<organism evidence="1">
    <name type="scientific">Anguilla anguilla</name>
    <name type="common">European freshwater eel</name>
    <name type="synonym">Muraena anguilla</name>
    <dbReference type="NCBI Taxonomy" id="7936"/>
    <lineage>
        <taxon>Eukaryota</taxon>
        <taxon>Metazoa</taxon>
        <taxon>Chordata</taxon>
        <taxon>Craniata</taxon>
        <taxon>Vertebrata</taxon>
        <taxon>Euteleostomi</taxon>
        <taxon>Actinopterygii</taxon>
        <taxon>Neopterygii</taxon>
        <taxon>Teleostei</taxon>
        <taxon>Anguilliformes</taxon>
        <taxon>Anguillidae</taxon>
        <taxon>Anguilla</taxon>
    </lineage>
</organism>
<reference evidence="1" key="1">
    <citation type="submission" date="2014-11" db="EMBL/GenBank/DDBJ databases">
        <authorList>
            <person name="Amaro Gonzalez C."/>
        </authorList>
    </citation>
    <scope>NUCLEOTIDE SEQUENCE</scope>
</reference>
<dbReference type="EMBL" id="GBXM01024193">
    <property type="protein sequence ID" value="JAH84384.1"/>
    <property type="molecule type" value="Transcribed_RNA"/>
</dbReference>
<accession>A0A0E9W1X6</accession>
<reference evidence="1" key="2">
    <citation type="journal article" date="2015" name="Fish Shellfish Immunol.">
        <title>Early steps in the European eel (Anguilla anguilla)-Vibrio vulnificus interaction in the gills: Role of the RtxA13 toxin.</title>
        <authorList>
            <person name="Callol A."/>
            <person name="Pajuelo D."/>
            <person name="Ebbesson L."/>
            <person name="Teles M."/>
            <person name="MacKenzie S."/>
            <person name="Amaro C."/>
        </authorList>
    </citation>
    <scope>NUCLEOTIDE SEQUENCE</scope>
</reference>
<proteinExistence type="predicted"/>